<evidence type="ECO:0000313" key="2">
    <source>
        <dbReference type="EMBL" id="CAE0106779.1"/>
    </source>
</evidence>
<feature type="compositionally biased region" description="Basic and acidic residues" evidence="1">
    <location>
        <begin position="95"/>
        <end position="112"/>
    </location>
</feature>
<organism evidence="2">
    <name type="scientific">Haptolina ericina</name>
    <dbReference type="NCBI Taxonomy" id="156174"/>
    <lineage>
        <taxon>Eukaryota</taxon>
        <taxon>Haptista</taxon>
        <taxon>Haptophyta</taxon>
        <taxon>Prymnesiophyceae</taxon>
        <taxon>Prymnesiales</taxon>
        <taxon>Prymnesiaceae</taxon>
        <taxon>Haptolina</taxon>
    </lineage>
</organism>
<reference evidence="2" key="1">
    <citation type="submission" date="2021-01" db="EMBL/GenBank/DDBJ databases">
        <authorList>
            <person name="Corre E."/>
            <person name="Pelletier E."/>
            <person name="Niang G."/>
            <person name="Scheremetjew M."/>
            <person name="Finn R."/>
            <person name="Kale V."/>
            <person name="Holt S."/>
            <person name="Cochrane G."/>
            <person name="Meng A."/>
            <person name="Brown T."/>
            <person name="Cohen L."/>
        </authorList>
    </citation>
    <scope>NUCLEOTIDE SEQUENCE</scope>
    <source>
        <strain evidence="2">CCMP281</strain>
    </source>
</reference>
<dbReference type="EMBL" id="HBHX01013321">
    <property type="protein sequence ID" value="CAE0106779.1"/>
    <property type="molecule type" value="Transcribed_RNA"/>
</dbReference>
<feature type="compositionally biased region" description="Basic and acidic residues" evidence="1">
    <location>
        <begin position="62"/>
        <end position="75"/>
    </location>
</feature>
<gene>
    <name evidence="2" type="ORF">HERI1096_LOCUS7438</name>
</gene>
<dbReference type="AlphaFoldDB" id="A0A7S3AJI6"/>
<feature type="region of interest" description="Disordered" evidence="1">
    <location>
        <begin position="57"/>
        <end position="124"/>
    </location>
</feature>
<evidence type="ECO:0000256" key="1">
    <source>
        <dbReference type="SAM" id="MobiDB-lite"/>
    </source>
</evidence>
<sequence>MVNMALAQEEMLNIALSPSALDELIQFLTFLLPLGCLIFESFKRCTPCYHRERASIRASRAAARESRNSANSHEEIDVDVEQPPAPAPAPSNAVSKEKMAKQRQKDKAEEAAIKAGGTKKGQGR</sequence>
<protein>
    <submittedName>
        <fullName evidence="2">Uncharacterized protein</fullName>
    </submittedName>
</protein>
<proteinExistence type="predicted"/>
<name>A0A7S3AJI6_9EUKA</name>
<accession>A0A7S3AJI6</accession>